<dbReference type="PANTHER" id="PTHR43634:SF2">
    <property type="entry name" value="LOW CONDUCTANCE MECHANOSENSITIVE CHANNEL YNAI"/>
    <property type="match status" value="1"/>
</dbReference>
<sequence length="371" mass="42462">MADLEIYLNFILNNPIERIVVALFIIYFFILVNKYIICRVLNLILKLVDRTDNNFDNNLIKAGIMPIKLLIIFIGIYLALEYINIGNVRNIPMPNNKFIKSAIVIVVGLFLYNLTLEDSILYCRIKKKENIDKIVFPFISIGARLIVIVICISIIAKEFGFTGFITGLGVSGIALALAAQDTFSNLFGGIIIVLDKPFAIGDWIQTETVEGTVEQITFRSTRVRAFSKAIVTVPNSKLANSNIINWTQRGMRRIHFKFVISFETDIEKIESIIKEIELMLNNNKKVEKELIIVSLSEITVYGYGIFIYFYTNIIDYKEYEKVKENINLNIIKILQSSSIKFAYPILGMDDKINKEKLQIETIKNINQEEIT</sequence>
<dbReference type="InterPro" id="IPR011066">
    <property type="entry name" value="MscS_channel_C_sf"/>
</dbReference>
<dbReference type="Gene3D" id="1.10.287.1260">
    <property type="match status" value="1"/>
</dbReference>
<feature type="transmembrane region" description="Helical" evidence="7">
    <location>
        <begin position="134"/>
        <end position="155"/>
    </location>
</feature>
<gene>
    <name evidence="10" type="ORF">SAMN02745163_04570</name>
</gene>
<evidence type="ECO:0000313" key="11">
    <source>
        <dbReference type="Proteomes" id="UP000184310"/>
    </source>
</evidence>
<feature type="transmembrane region" description="Helical" evidence="7">
    <location>
        <begin position="161"/>
        <end position="179"/>
    </location>
</feature>
<comment type="similarity">
    <text evidence="2">Belongs to the MscS (TC 1.A.23) family.</text>
</comment>
<evidence type="ECO:0000313" key="10">
    <source>
        <dbReference type="EMBL" id="SHK84953.1"/>
    </source>
</evidence>
<dbReference type="SUPFAM" id="SSF82861">
    <property type="entry name" value="Mechanosensitive channel protein MscS (YggB), transmembrane region"/>
    <property type="match status" value="1"/>
</dbReference>
<organism evidence="10 11">
    <name type="scientific">Clostridium cavendishii DSM 21758</name>
    <dbReference type="NCBI Taxonomy" id="1121302"/>
    <lineage>
        <taxon>Bacteria</taxon>
        <taxon>Bacillati</taxon>
        <taxon>Bacillota</taxon>
        <taxon>Clostridia</taxon>
        <taxon>Eubacteriales</taxon>
        <taxon>Clostridiaceae</taxon>
        <taxon>Clostridium</taxon>
    </lineage>
</organism>
<feature type="domain" description="Mechanosensitive ion channel MscS" evidence="8">
    <location>
        <begin position="181"/>
        <end position="247"/>
    </location>
</feature>
<evidence type="ECO:0000256" key="1">
    <source>
        <dbReference type="ARBA" id="ARBA00004651"/>
    </source>
</evidence>
<reference evidence="10 11" key="1">
    <citation type="submission" date="2016-11" db="EMBL/GenBank/DDBJ databases">
        <authorList>
            <person name="Jaros S."/>
            <person name="Januszkiewicz K."/>
            <person name="Wedrychowicz H."/>
        </authorList>
    </citation>
    <scope>NUCLEOTIDE SEQUENCE [LARGE SCALE GENOMIC DNA]</scope>
    <source>
        <strain evidence="10 11">DSM 21758</strain>
    </source>
</reference>
<comment type="subcellular location">
    <subcellularLocation>
        <location evidence="1">Cell membrane</location>
        <topology evidence="1">Multi-pass membrane protein</topology>
    </subcellularLocation>
</comment>
<dbReference type="PANTHER" id="PTHR43634">
    <property type="entry name" value="OW CONDUCTANCE MECHANOSENSITIVE CHANNEL"/>
    <property type="match status" value="1"/>
</dbReference>
<dbReference type="RefSeq" id="WP_072993936.1">
    <property type="nucleotide sequence ID" value="NZ_FQZB01000037.1"/>
</dbReference>
<name>A0A1M6VTW5_9CLOT</name>
<keyword evidence="4 7" id="KW-0812">Transmembrane</keyword>
<keyword evidence="6 7" id="KW-0472">Membrane</keyword>
<keyword evidence="3" id="KW-1003">Cell membrane</keyword>
<dbReference type="InterPro" id="IPR023408">
    <property type="entry name" value="MscS_beta-dom_sf"/>
</dbReference>
<feature type="transmembrane region" description="Helical" evidence="7">
    <location>
        <begin position="19"/>
        <end position="37"/>
    </location>
</feature>
<evidence type="ECO:0000256" key="5">
    <source>
        <dbReference type="ARBA" id="ARBA00022989"/>
    </source>
</evidence>
<dbReference type="AlphaFoldDB" id="A0A1M6VTW5"/>
<evidence type="ECO:0000256" key="7">
    <source>
        <dbReference type="SAM" id="Phobius"/>
    </source>
</evidence>
<dbReference type="EMBL" id="FQZB01000037">
    <property type="protein sequence ID" value="SHK84953.1"/>
    <property type="molecule type" value="Genomic_DNA"/>
</dbReference>
<dbReference type="InterPro" id="IPR006685">
    <property type="entry name" value="MscS_channel_2nd"/>
</dbReference>
<dbReference type="InterPro" id="IPR011014">
    <property type="entry name" value="MscS_channel_TM-2"/>
</dbReference>
<accession>A0A1M6VTW5</accession>
<protein>
    <submittedName>
        <fullName evidence="10">MscS family membrane protein</fullName>
    </submittedName>
</protein>
<feature type="transmembrane region" description="Helical" evidence="7">
    <location>
        <begin position="98"/>
        <end position="114"/>
    </location>
</feature>
<dbReference type="InterPro" id="IPR010920">
    <property type="entry name" value="LSM_dom_sf"/>
</dbReference>
<dbReference type="Gene3D" id="3.30.70.100">
    <property type="match status" value="1"/>
</dbReference>
<evidence type="ECO:0000259" key="9">
    <source>
        <dbReference type="Pfam" id="PF21082"/>
    </source>
</evidence>
<evidence type="ECO:0000256" key="4">
    <source>
        <dbReference type="ARBA" id="ARBA00022692"/>
    </source>
</evidence>
<dbReference type="OrthoDB" id="9809206at2"/>
<evidence type="ECO:0000256" key="2">
    <source>
        <dbReference type="ARBA" id="ARBA00008017"/>
    </source>
</evidence>
<dbReference type="Proteomes" id="UP000184310">
    <property type="component" value="Unassembled WGS sequence"/>
</dbReference>
<dbReference type="Gene3D" id="2.30.30.60">
    <property type="match status" value="1"/>
</dbReference>
<keyword evidence="11" id="KW-1185">Reference proteome</keyword>
<feature type="transmembrane region" description="Helical" evidence="7">
    <location>
        <begin position="58"/>
        <end position="78"/>
    </location>
</feature>
<proteinExistence type="inferred from homology"/>
<dbReference type="GO" id="GO:0005886">
    <property type="term" value="C:plasma membrane"/>
    <property type="evidence" value="ECO:0007669"/>
    <property type="project" value="UniProtKB-SubCell"/>
</dbReference>
<dbReference type="GO" id="GO:0055085">
    <property type="term" value="P:transmembrane transport"/>
    <property type="evidence" value="ECO:0007669"/>
    <property type="project" value="InterPro"/>
</dbReference>
<dbReference type="Pfam" id="PF21082">
    <property type="entry name" value="MS_channel_3rd"/>
    <property type="match status" value="1"/>
</dbReference>
<dbReference type="SUPFAM" id="SSF82689">
    <property type="entry name" value="Mechanosensitive channel protein MscS (YggB), C-terminal domain"/>
    <property type="match status" value="1"/>
</dbReference>
<dbReference type="SUPFAM" id="SSF50182">
    <property type="entry name" value="Sm-like ribonucleoproteins"/>
    <property type="match status" value="1"/>
</dbReference>
<feature type="transmembrane region" description="Helical" evidence="7">
    <location>
        <begin position="290"/>
        <end position="310"/>
    </location>
</feature>
<dbReference type="Pfam" id="PF00924">
    <property type="entry name" value="MS_channel_2nd"/>
    <property type="match status" value="1"/>
</dbReference>
<evidence type="ECO:0000259" key="8">
    <source>
        <dbReference type="Pfam" id="PF00924"/>
    </source>
</evidence>
<evidence type="ECO:0000256" key="3">
    <source>
        <dbReference type="ARBA" id="ARBA00022475"/>
    </source>
</evidence>
<evidence type="ECO:0000256" key="6">
    <source>
        <dbReference type="ARBA" id="ARBA00023136"/>
    </source>
</evidence>
<dbReference type="InterPro" id="IPR049278">
    <property type="entry name" value="MS_channel_C"/>
</dbReference>
<feature type="domain" description="Mechanosensitive ion channel MscS C-terminal" evidence="9">
    <location>
        <begin position="256"/>
        <end position="341"/>
    </location>
</feature>
<keyword evidence="5 7" id="KW-1133">Transmembrane helix</keyword>
<dbReference type="InterPro" id="IPR045042">
    <property type="entry name" value="YnaI-like"/>
</dbReference>